<dbReference type="Proteomes" id="UP000282551">
    <property type="component" value="Chromosome"/>
</dbReference>
<proteinExistence type="predicted"/>
<sequence length="481" mass="52817">MSKQPRVIPEEIRTWIGEVTGAHRVDTKQVSGGASRQAWFVDAETEAGPRELFLRYDPREPTPGGAFHPLQIEAEIIAELHRHGVQVPRVLAAHPVAQAVLMERVGGDTWFRLIKDEGEQVRTAQDFIAKLAALHRIDAGALNIPGLGPAGPVADHVRAEIAAMRARVDRYGKPAPLLRFCIDWLERNIPDYDGPTVLVQGDTGPGNFMYSGGTVTAIVDWELAHFGDPMDDIAWLSLRTVQDTFTDFPARLAEYERLSGHRIDEDRVWYYRLFAETRLASISPATVDVRASAPAGSPDAGNSLIYGMLHRRLLVEALAHVVGIPEVWVDLPDDERVSEYTSVYDAAAAALSGAVERSEDVLAIRYVKGAARLVKFLAEVDRVGAEVDAAEIAELAGFLNRTPASVSEGRAALADLAGRGALSEHDYVAQLWRGIKRDDYLTRTASGALRRRSWPPLSHAEESTEGDQDRWASQSLKTTAN</sequence>
<evidence type="ECO:0000313" key="3">
    <source>
        <dbReference type="EMBL" id="VEG50533.1"/>
    </source>
</evidence>
<dbReference type="InterPro" id="IPR011009">
    <property type="entry name" value="Kinase-like_dom_sf"/>
</dbReference>
<feature type="region of interest" description="Disordered" evidence="1">
    <location>
        <begin position="452"/>
        <end position="481"/>
    </location>
</feature>
<gene>
    <name evidence="3" type="ORF">NCTC10485_04851</name>
</gene>
<dbReference type="EMBL" id="LR134355">
    <property type="protein sequence ID" value="VEG50533.1"/>
    <property type="molecule type" value="Genomic_DNA"/>
</dbReference>
<dbReference type="InterPro" id="IPR002575">
    <property type="entry name" value="Aminoglycoside_PTrfase"/>
</dbReference>
<dbReference type="PANTHER" id="PTHR21310">
    <property type="entry name" value="AMINOGLYCOSIDE PHOSPHOTRANSFERASE-RELATED-RELATED"/>
    <property type="match status" value="1"/>
</dbReference>
<organism evidence="3 4">
    <name type="scientific">Mycolicibacterium chitae</name>
    <name type="common">Mycobacterium chitae</name>
    <dbReference type="NCBI Taxonomy" id="1792"/>
    <lineage>
        <taxon>Bacteria</taxon>
        <taxon>Bacillati</taxon>
        <taxon>Actinomycetota</taxon>
        <taxon>Actinomycetes</taxon>
        <taxon>Mycobacteriales</taxon>
        <taxon>Mycobacteriaceae</taxon>
        <taxon>Mycolicibacterium</taxon>
    </lineage>
</organism>
<evidence type="ECO:0000313" key="4">
    <source>
        <dbReference type="Proteomes" id="UP000282551"/>
    </source>
</evidence>
<dbReference type="InterPro" id="IPR051678">
    <property type="entry name" value="AGP_Transferase"/>
</dbReference>
<feature type="domain" description="Aminoglycoside phosphotransferase" evidence="2">
    <location>
        <begin position="27"/>
        <end position="250"/>
    </location>
</feature>
<dbReference type="OrthoDB" id="3806873at2"/>
<evidence type="ECO:0000259" key="2">
    <source>
        <dbReference type="Pfam" id="PF01636"/>
    </source>
</evidence>
<keyword evidence="3" id="KW-0808">Transferase</keyword>
<reference evidence="3 4" key="1">
    <citation type="submission" date="2018-12" db="EMBL/GenBank/DDBJ databases">
        <authorList>
            <consortium name="Pathogen Informatics"/>
        </authorList>
    </citation>
    <scope>NUCLEOTIDE SEQUENCE [LARGE SCALE GENOMIC DNA]</scope>
    <source>
        <strain evidence="3 4">NCTC10485</strain>
    </source>
</reference>
<dbReference type="GO" id="GO:0016740">
    <property type="term" value="F:transferase activity"/>
    <property type="evidence" value="ECO:0007669"/>
    <property type="project" value="UniProtKB-KW"/>
</dbReference>
<keyword evidence="4" id="KW-1185">Reference proteome</keyword>
<dbReference type="AlphaFoldDB" id="A0A3S4RWH9"/>
<dbReference type="RefSeq" id="WP_126336057.1">
    <property type="nucleotide sequence ID" value="NZ_AP022604.1"/>
</dbReference>
<feature type="compositionally biased region" description="Polar residues" evidence="1">
    <location>
        <begin position="471"/>
        <end position="481"/>
    </location>
</feature>
<dbReference type="PANTHER" id="PTHR21310:SF57">
    <property type="entry name" value="BLR2944 PROTEIN"/>
    <property type="match status" value="1"/>
</dbReference>
<name>A0A3S4RWH9_MYCCI</name>
<evidence type="ECO:0000256" key="1">
    <source>
        <dbReference type="SAM" id="MobiDB-lite"/>
    </source>
</evidence>
<dbReference type="CDD" id="cd05154">
    <property type="entry name" value="ACAD10_11_N-like"/>
    <property type="match status" value="1"/>
</dbReference>
<protein>
    <submittedName>
        <fullName evidence="3">Putative aminoglycoside phosphotransferase</fullName>
    </submittedName>
</protein>
<accession>A0A3S4RWH9</accession>
<dbReference type="InterPro" id="IPR041726">
    <property type="entry name" value="ACAD10_11_N"/>
</dbReference>
<feature type="compositionally biased region" description="Basic and acidic residues" evidence="1">
    <location>
        <begin position="459"/>
        <end position="470"/>
    </location>
</feature>
<dbReference type="Pfam" id="PF01636">
    <property type="entry name" value="APH"/>
    <property type="match status" value="1"/>
</dbReference>
<dbReference type="SUPFAM" id="SSF56112">
    <property type="entry name" value="Protein kinase-like (PK-like)"/>
    <property type="match status" value="1"/>
</dbReference>
<dbReference type="Gene3D" id="3.90.1200.10">
    <property type="match status" value="1"/>
</dbReference>
<dbReference type="Gene3D" id="3.30.200.20">
    <property type="entry name" value="Phosphorylase Kinase, domain 1"/>
    <property type="match status" value="1"/>
</dbReference>